<evidence type="ECO:0000256" key="3">
    <source>
        <dbReference type="ARBA" id="ARBA00022553"/>
    </source>
</evidence>
<comment type="caution">
    <text evidence="11">The sequence shown here is derived from an EMBL/GenBank/DDBJ whole genome shotgun (WGS) entry which is preliminary data.</text>
</comment>
<keyword evidence="5 7" id="KW-0460">Magnesium</keyword>
<gene>
    <name evidence="11" type="ORF">US54_C0049G0006</name>
</gene>
<dbReference type="GO" id="GO:0005975">
    <property type="term" value="P:carbohydrate metabolic process"/>
    <property type="evidence" value="ECO:0007669"/>
    <property type="project" value="InterPro"/>
</dbReference>
<proteinExistence type="inferred from homology"/>
<dbReference type="PANTHER" id="PTHR43771:SF1">
    <property type="entry name" value="PHOSPHOMANNOMUTASE"/>
    <property type="match status" value="1"/>
</dbReference>
<dbReference type="AlphaFoldDB" id="A0A0G0H113"/>
<evidence type="ECO:0000256" key="7">
    <source>
        <dbReference type="RuleBase" id="RU004326"/>
    </source>
</evidence>
<dbReference type="PANTHER" id="PTHR43771">
    <property type="entry name" value="PHOSPHOMANNOMUTASE"/>
    <property type="match status" value="1"/>
</dbReference>
<protein>
    <submittedName>
        <fullName evidence="11">Phosphomannomutase</fullName>
    </submittedName>
</protein>
<reference evidence="11 12" key="1">
    <citation type="journal article" date="2015" name="Nature">
        <title>rRNA introns, odd ribosomes, and small enigmatic genomes across a large radiation of phyla.</title>
        <authorList>
            <person name="Brown C.T."/>
            <person name="Hug L.A."/>
            <person name="Thomas B.C."/>
            <person name="Sharon I."/>
            <person name="Castelle C.J."/>
            <person name="Singh A."/>
            <person name="Wilkins M.J."/>
            <person name="Williams K.H."/>
            <person name="Banfield J.F."/>
        </authorList>
    </citation>
    <scope>NUCLEOTIDE SEQUENCE [LARGE SCALE GENOMIC DNA]</scope>
</reference>
<dbReference type="InterPro" id="IPR005846">
    <property type="entry name" value="A-D-PHexomutase_a/b/a-III"/>
</dbReference>
<dbReference type="Gene3D" id="3.40.120.10">
    <property type="entry name" value="Alpha-D-Glucose-1,6-Bisphosphate, subunit A, domain 3"/>
    <property type="match status" value="3"/>
</dbReference>
<dbReference type="EMBL" id="LBTJ01000049">
    <property type="protein sequence ID" value="KKQ36933.1"/>
    <property type="molecule type" value="Genomic_DNA"/>
</dbReference>
<name>A0A0G0H113_9BACT</name>
<keyword evidence="4 7" id="KW-0479">Metal-binding</keyword>
<dbReference type="PATRIC" id="fig|1618481.3.peg.845"/>
<dbReference type="InterPro" id="IPR005841">
    <property type="entry name" value="Alpha-D-phosphohexomutase_SF"/>
</dbReference>
<comment type="cofactor">
    <cofactor evidence="1">
        <name>Mg(2+)</name>
        <dbReference type="ChEBI" id="CHEBI:18420"/>
    </cofactor>
</comment>
<keyword evidence="3" id="KW-0597">Phosphoprotein</keyword>
<evidence type="ECO:0000259" key="9">
    <source>
        <dbReference type="Pfam" id="PF02879"/>
    </source>
</evidence>
<dbReference type="Proteomes" id="UP000034471">
    <property type="component" value="Unassembled WGS sequence"/>
</dbReference>
<evidence type="ECO:0000313" key="12">
    <source>
        <dbReference type="Proteomes" id="UP000034471"/>
    </source>
</evidence>
<organism evidence="11 12">
    <name type="scientific">Candidatus Roizmanbacteria bacterium GW2011_GWA2_37_7</name>
    <dbReference type="NCBI Taxonomy" id="1618481"/>
    <lineage>
        <taxon>Bacteria</taxon>
        <taxon>Candidatus Roizmaniibacteriota</taxon>
    </lineage>
</organism>
<dbReference type="Gene3D" id="3.30.310.50">
    <property type="entry name" value="Alpha-D-phosphohexomutase, C-terminal domain"/>
    <property type="match status" value="1"/>
</dbReference>
<accession>A0A0G0H113</accession>
<dbReference type="InterPro" id="IPR016055">
    <property type="entry name" value="A-D-PHexomutase_a/b/a-I/II/III"/>
</dbReference>
<evidence type="ECO:0000256" key="2">
    <source>
        <dbReference type="ARBA" id="ARBA00010231"/>
    </source>
</evidence>
<comment type="similarity">
    <text evidence="2 7">Belongs to the phosphohexose mutase family.</text>
</comment>
<dbReference type="InterPro" id="IPR036900">
    <property type="entry name" value="A-D-PHexomutase_C_sf"/>
</dbReference>
<dbReference type="InterPro" id="IPR005844">
    <property type="entry name" value="A-D-PHexomutase_a/b/a-I"/>
</dbReference>
<evidence type="ECO:0000256" key="6">
    <source>
        <dbReference type="ARBA" id="ARBA00023235"/>
    </source>
</evidence>
<evidence type="ECO:0000256" key="5">
    <source>
        <dbReference type="ARBA" id="ARBA00022842"/>
    </source>
</evidence>
<evidence type="ECO:0000259" key="8">
    <source>
        <dbReference type="Pfam" id="PF02878"/>
    </source>
</evidence>
<evidence type="ECO:0000256" key="4">
    <source>
        <dbReference type="ARBA" id="ARBA00022723"/>
    </source>
</evidence>
<dbReference type="SUPFAM" id="SSF53738">
    <property type="entry name" value="Phosphoglucomutase, first 3 domains"/>
    <property type="match status" value="3"/>
</dbReference>
<feature type="domain" description="Alpha-D-phosphohexomutase alpha/beta/alpha" evidence="9">
    <location>
        <begin position="179"/>
        <end position="263"/>
    </location>
</feature>
<dbReference type="SUPFAM" id="SSF55957">
    <property type="entry name" value="Phosphoglucomutase, C-terminal domain"/>
    <property type="match status" value="1"/>
</dbReference>
<sequence>MTIIDTSIFQAYDIRGVYPKQINENVMENITRAIFTFFKKRLKKTNMTIVLGHDMRLSSPVLHQIACDTLKKCGAQVIDIGLAATPTVYFAVRNDKYDAGIQISASHNPKEYNGIKIVIRNADALIKIGKNTGMNSIVNNVQHSLFSEYTAGGSVIKQENTLEKEIDQAIQAVHSGDVHTLKIVVDPANAMGILPTNELFDRLGATLIKINFDLDGTFPSHQADPLQHKTLRDLQKRVKDTKAHLGIALDGDADRVMFIDERGEIVPATLITTLIAGEILKENPGERILVDIRYIKNVEDMVTKLGGKVGYTKIGHALITEQVNNEHAIFAGESSGHYYFRSMGGCESTVRVILFILRVLSRENKPFSKILEKIQTSVESGESNFILPVNFHASIIINKLKTMYADGVLSELDGVAISYPEWRFSVRTSNTEALLRLNVEGKTNTIVMTKLNDIRKMILEYGSKLRE</sequence>
<dbReference type="PROSITE" id="PS00710">
    <property type="entry name" value="PGM_PMM"/>
    <property type="match status" value="1"/>
</dbReference>
<dbReference type="Pfam" id="PF02879">
    <property type="entry name" value="PGM_PMM_II"/>
    <property type="match status" value="1"/>
</dbReference>
<evidence type="ECO:0000313" key="11">
    <source>
        <dbReference type="EMBL" id="KKQ36933.1"/>
    </source>
</evidence>
<evidence type="ECO:0000256" key="1">
    <source>
        <dbReference type="ARBA" id="ARBA00001946"/>
    </source>
</evidence>
<dbReference type="STRING" id="1618481.US54_C0049G0006"/>
<dbReference type="GO" id="GO:0016868">
    <property type="term" value="F:intramolecular phosphotransferase activity"/>
    <property type="evidence" value="ECO:0007669"/>
    <property type="project" value="InterPro"/>
</dbReference>
<dbReference type="PRINTS" id="PR00509">
    <property type="entry name" value="PGMPMM"/>
</dbReference>
<dbReference type="InterPro" id="IPR005845">
    <property type="entry name" value="A-D-PHexomutase_a/b/a-II"/>
</dbReference>
<dbReference type="GO" id="GO:0000287">
    <property type="term" value="F:magnesium ion binding"/>
    <property type="evidence" value="ECO:0007669"/>
    <property type="project" value="InterPro"/>
</dbReference>
<dbReference type="CDD" id="cd03089">
    <property type="entry name" value="PMM_PGM"/>
    <property type="match status" value="1"/>
</dbReference>
<feature type="domain" description="Alpha-D-phosphohexomutase alpha/beta/alpha" evidence="10">
    <location>
        <begin position="272"/>
        <end position="373"/>
    </location>
</feature>
<feature type="domain" description="Alpha-D-phosphohexomutase alpha/beta/alpha" evidence="8">
    <location>
        <begin position="8"/>
        <end position="122"/>
    </location>
</feature>
<evidence type="ECO:0000259" key="10">
    <source>
        <dbReference type="Pfam" id="PF02880"/>
    </source>
</evidence>
<dbReference type="InterPro" id="IPR016066">
    <property type="entry name" value="A-D-PHexomutase_CS"/>
</dbReference>
<dbReference type="Pfam" id="PF02880">
    <property type="entry name" value="PGM_PMM_III"/>
    <property type="match status" value="1"/>
</dbReference>
<keyword evidence="6" id="KW-0413">Isomerase</keyword>
<dbReference type="Pfam" id="PF02878">
    <property type="entry name" value="PGM_PMM_I"/>
    <property type="match status" value="1"/>
</dbReference>